<evidence type="ECO:0000313" key="3">
    <source>
        <dbReference type="Proteomes" id="UP000198280"/>
    </source>
</evidence>
<evidence type="ECO:0000256" key="1">
    <source>
        <dbReference type="SAM" id="Phobius"/>
    </source>
</evidence>
<proteinExistence type="predicted"/>
<accession>A0A239NJ17</accession>
<dbReference type="RefSeq" id="WP_089228845.1">
    <property type="nucleotide sequence ID" value="NZ_FZOF01000038.1"/>
</dbReference>
<evidence type="ECO:0000313" key="2">
    <source>
        <dbReference type="EMBL" id="SNT54865.1"/>
    </source>
</evidence>
<protein>
    <recommendedName>
        <fullName evidence="4">DUF3558 domain-containing protein</fullName>
    </recommendedName>
</protein>
<keyword evidence="1" id="KW-0812">Transmembrane</keyword>
<keyword evidence="3" id="KW-1185">Reference proteome</keyword>
<name>A0A239NJ17_9ACTN</name>
<evidence type="ECO:0008006" key="4">
    <source>
        <dbReference type="Google" id="ProtNLM"/>
    </source>
</evidence>
<reference evidence="2 3" key="1">
    <citation type="submission" date="2017-06" db="EMBL/GenBank/DDBJ databases">
        <authorList>
            <person name="Kim H.J."/>
            <person name="Triplett B.A."/>
        </authorList>
    </citation>
    <scope>NUCLEOTIDE SEQUENCE [LARGE SCALE GENOMIC DNA]</scope>
    <source>
        <strain evidence="2 3">CGMCC 4.1858</strain>
    </source>
</reference>
<sequence>MTDTLDGTAAVDRASGRRGRWWAAAAAVALLAAGIGWWAVRGTEQGTVAVPSTVCDGSLPGSLAAAVLPSEGAAYTEEVREFSRPGAESGYCFLRAGGVSVQVKFDLSAGGTFTRATIEKQAHAKGRSPLSADGAEGYVGDRSGALFAPCPHDGDKDAIAWVTAGYVQADDDVAGSQRDGFRDLTIAAARHAAQDVLGCTGTGKQGGGS</sequence>
<organism evidence="2 3">
    <name type="scientific">Actinacidiphila glaucinigra</name>
    <dbReference type="NCBI Taxonomy" id="235986"/>
    <lineage>
        <taxon>Bacteria</taxon>
        <taxon>Bacillati</taxon>
        <taxon>Actinomycetota</taxon>
        <taxon>Actinomycetes</taxon>
        <taxon>Kitasatosporales</taxon>
        <taxon>Streptomycetaceae</taxon>
        <taxon>Actinacidiphila</taxon>
    </lineage>
</organism>
<feature type="transmembrane region" description="Helical" evidence="1">
    <location>
        <begin position="21"/>
        <end position="40"/>
    </location>
</feature>
<keyword evidence="1" id="KW-0472">Membrane</keyword>
<dbReference type="Proteomes" id="UP000198280">
    <property type="component" value="Unassembled WGS sequence"/>
</dbReference>
<gene>
    <name evidence="2" type="ORF">SAMN05216252_13828</name>
</gene>
<dbReference type="AlphaFoldDB" id="A0A239NJ17"/>
<dbReference type="EMBL" id="FZOF01000038">
    <property type="protein sequence ID" value="SNT54865.1"/>
    <property type="molecule type" value="Genomic_DNA"/>
</dbReference>
<keyword evidence="1" id="KW-1133">Transmembrane helix</keyword>